<sequence>MAGTYIRNFSFVALGPVFTFEVNILKEHKLVKRGPYSVVRHPSYTGLVMTFFGETLWFCTPGSFLHESTGWVWKVVEIVLVFMYFLTFGMIARRIPREDGPLRTQFGAEWKDWARTVPYKLIPYVY</sequence>
<dbReference type="InParanoid" id="A0A0C2TC68"/>
<keyword evidence="2 5" id="KW-0812">Transmembrane</keyword>
<dbReference type="GO" id="GO:0032259">
    <property type="term" value="P:methylation"/>
    <property type="evidence" value="ECO:0007669"/>
    <property type="project" value="UniProtKB-KW"/>
</dbReference>
<feature type="transmembrane region" description="Helical" evidence="5">
    <location>
        <begin position="46"/>
        <end position="65"/>
    </location>
</feature>
<feature type="transmembrane region" description="Helical" evidence="5">
    <location>
        <begin position="71"/>
        <end position="92"/>
    </location>
</feature>
<dbReference type="Gene3D" id="1.20.120.1630">
    <property type="match status" value="1"/>
</dbReference>
<comment type="subcellular location">
    <subcellularLocation>
        <location evidence="5">Endoplasmic reticulum membrane</location>
        <topology evidence="5">Multi-pass membrane protein</topology>
    </subcellularLocation>
    <subcellularLocation>
        <location evidence="1">Membrane</location>
        <topology evidence="1">Multi-pass membrane protein</topology>
    </subcellularLocation>
</comment>
<organism evidence="6 7">
    <name type="scientific">Amanita muscaria (strain Koide BX008)</name>
    <dbReference type="NCBI Taxonomy" id="946122"/>
    <lineage>
        <taxon>Eukaryota</taxon>
        <taxon>Fungi</taxon>
        <taxon>Dikarya</taxon>
        <taxon>Basidiomycota</taxon>
        <taxon>Agaricomycotina</taxon>
        <taxon>Agaricomycetes</taxon>
        <taxon>Agaricomycetidae</taxon>
        <taxon>Agaricales</taxon>
        <taxon>Pluteineae</taxon>
        <taxon>Amanitaceae</taxon>
        <taxon>Amanita</taxon>
    </lineage>
</organism>
<dbReference type="InterPro" id="IPR007269">
    <property type="entry name" value="ICMT_MeTrfase"/>
</dbReference>
<evidence type="ECO:0000313" key="7">
    <source>
        <dbReference type="Proteomes" id="UP000054549"/>
    </source>
</evidence>
<keyword evidence="4 5" id="KW-0472">Membrane</keyword>
<reference evidence="6 7" key="1">
    <citation type="submission" date="2014-04" db="EMBL/GenBank/DDBJ databases">
        <title>Evolutionary Origins and Diversification of the Mycorrhizal Mutualists.</title>
        <authorList>
            <consortium name="DOE Joint Genome Institute"/>
            <consortium name="Mycorrhizal Genomics Consortium"/>
            <person name="Kohler A."/>
            <person name="Kuo A."/>
            <person name="Nagy L.G."/>
            <person name="Floudas D."/>
            <person name="Copeland A."/>
            <person name="Barry K.W."/>
            <person name="Cichocki N."/>
            <person name="Veneault-Fourrey C."/>
            <person name="LaButti K."/>
            <person name="Lindquist E.A."/>
            <person name="Lipzen A."/>
            <person name="Lundell T."/>
            <person name="Morin E."/>
            <person name="Murat C."/>
            <person name="Riley R."/>
            <person name="Ohm R."/>
            <person name="Sun H."/>
            <person name="Tunlid A."/>
            <person name="Henrissat B."/>
            <person name="Grigoriev I.V."/>
            <person name="Hibbett D.S."/>
            <person name="Martin F."/>
        </authorList>
    </citation>
    <scope>NUCLEOTIDE SEQUENCE [LARGE SCALE GENOMIC DNA]</scope>
    <source>
        <strain evidence="6 7">Koide BX008</strain>
    </source>
</reference>
<keyword evidence="5" id="KW-0489">Methyltransferase</keyword>
<dbReference type="PANTHER" id="PTHR12714">
    <property type="entry name" value="PROTEIN-S ISOPRENYLCYSTEINE O-METHYLTRANSFERASE"/>
    <property type="match status" value="1"/>
</dbReference>
<dbReference type="GO" id="GO:0004671">
    <property type="term" value="F:protein C-terminal S-isoprenylcysteine carboxyl O-methyltransferase activity"/>
    <property type="evidence" value="ECO:0007669"/>
    <property type="project" value="UniProtKB-EC"/>
</dbReference>
<dbReference type="Pfam" id="PF04140">
    <property type="entry name" value="ICMT"/>
    <property type="match status" value="1"/>
</dbReference>
<evidence type="ECO:0000256" key="5">
    <source>
        <dbReference type="RuleBase" id="RU362022"/>
    </source>
</evidence>
<dbReference type="EMBL" id="KN818249">
    <property type="protein sequence ID" value="KIL64419.1"/>
    <property type="molecule type" value="Genomic_DNA"/>
</dbReference>
<keyword evidence="7" id="KW-1185">Reference proteome</keyword>
<dbReference type="GO" id="GO:0005789">
    <property type="term" value="C:endoplasmic reticulum membrane"/>
    <property type="evidence" value="ECO:0007669"/>
    <property type="project" value="UniProtKB-SubCell"/>
</dbReference>
<accession>A0A0C2TC68</accession>
<evidence type="ECO:0000256" key="2">
    <source>
        <dbReference type="ARBA" id="ARBA00022692"/>
    </source>
</evidence>
<dbReference type="Proteomes" id="UP000054549">
    <property type="component" value="Unassembled WGS sequence"/>
</dbReference>
<evidence type="ECO:0000256" key="1">
    <source>
        <dbReference type="ARBA" id="ARBA00004141"/>
    </source>
</evidence>
<dbReference type="PANTHER" id="PTHR12714:SF9">
    <property type="entry name" value="PROTEIN-S-ISOPRENYLCYSTEINE O-METHYLTRANSFERASE"/>
    <property type="match status" value="1"/>
</dbReference>
<keyword evidence="3 5" id="KW-1133">Transmembrane helix</keyword>
<comment type="similarity">
    <text evidence="5">Belongs to the class VI-like SAM-binding methyltransferase superfamily. Isoprenylcysteine carboxyl methyltransferase family.</text>
</comment>
<dbReference type="EC" id="2.1.1.100" evidence="5"/>
<evidence type="ECO:0000313" key="6">
    <source>
        <dbReference type="EMBL" id="KIL64419.1"/>
    </source>
</evidence>
<dbReference type="AlphaFoldDB" id="A0A0C2TC68"/>
<protein>
    <recommendedName>
        <fullName evidence="5">Protein-S-isoprenylcysteine O-methyltransferase</fullName>
        <ecNumber evidence="5">2.1.1.100</ecNumber>
    </recommendedName>
</protein>
<name>A0A0C2TC68_AMAMK</name>
<keyword evidence="5" id="KW-0808">Transferase</keyword>
<comment type="caution">
    <text evidence="5">Lacks conserved residue(s) required for the propagation of feature annotation.</text>
</comment>
<gene>
    <name evidence="6" type="ORF">M378DRAFT_126557</name>
</gene>
<keyword evidence="5" id="KW-0949">S-adenosyl-L-methionine</keyword>
<comment type="catalytic activity">
    <reaction evidence="5">
        <text>[protein]-C-terminal S-[(2E,6E)-farnesyl]-L-cysteine + S-adenosyl-L-methionine = [protein]-C-terminal S-[(2E,6E)-farnesyl]-L-cysteine methyl ester + S-adenosyl-L-homocysteine</text>
        <dbReference type="Rhea" id="RHEA:21672"/>
        <dbReference type="Rhea" id="RHEA-COMP:12125"/>
        <dbReference type="Rhea" id="RHEA-COMP:12126"/>
        <dbReference type="ChEBI" id="CHEBI:57856"/>
        <dbReference type="ChEBI" id="CHEBI:59789"/>
        <dbReference type="ChEBI" id="CHEBI:90510"/>
        <dbReference type="ChEBI" id="CHEBI:90511"/>
        <dbReference type="EC" id="2.1.1.100"/>
    </reaction>
</comment>
<dbReference type="HOGENOM" id="CLU_065200_6_2_1"/>
<evidence type="ECO:0000256" key="3">
    <source>
        <dbReference type="ARBA" id="ARBA00022989"/>
    </source>
</evidence>
<keyword evidence="5" id="KW-0256">Endoplasmic reticulum</keyword>
<evidence type="ECO:0000256" key="4">
    <source>
        <dbReference type="ARBA" id="ARBA00023136"/>
    </source>
</evidence>
<proteinExistence type="inferred from homology"/>
<dbReference type="OrthoDB" id="422086at2759"/>